<dbReference type="GeneID" id="8620517"/>
<evidence type="ECO:0000313" key="4">
    <source>
        <dbReference type="EMBL" id="EAL69163.1"/>
    </source>
</evidence>
<reference evidence="4 5" key="1">
    <citation type="journal article" date="2005" name="Nature">
        <title>The genome of the social amoeba Dictyostelium discoideum.</title>
        <authorList>
            <consortium name="The Dictyostelium discoideum Sequencing Consortium"/>
            <person name="Eichinger L."/>
            <person name="Pachebat J.A."/>
            <person name="Glockner G."/>
            <person name="Rajandream M.A."/>
            <person name="Sucgang R."/>
            <person name="Berriman M."/>
            <person name="Song J."/>
            <person name="Olsen R."/>
            <person name="Szafranski K."/>
            <person name="Xu Q."/>
            <person name="Tunggal B."/>
            <person name="Kummerfeld S."/>
            <person name="Madera M."/>
            <person name="Konfortov B.A."/>
            <person name="Rivero F."/>
            <person name="Bankier A.T."/>
            <person name="Lehmann R."/>
            <person name="Hamlin N."/>
            <person name="Davies R."/>
            <person name="Gaudet P."/>
            <person name="Fey P."/>
            <person name="Pilcher K."/>
            <person name="Chen G."/>
            <person name="Saunders D."/>
            <person name="Sodergren E."/>
            <person name="Davis P."/>
            <person name="Kerhornou A."/>
            <person name="Nie X."/>
            <person name="Hall N."/>
            <person name="Anjard C."/>
            <person name="Hemphill L."/>
            <person name="Bason N."/>
            <person name="Farbrother P."/>
            <person name="Desany B."/>
            <person name="Just E."/>
            <person name="Morio T."/>
            <person name="Rost R."/>
            <person name="Churcher C."/>
            <person name="Cooper J."/>
            <person name="Haydock S."/>
            <person name="van Driessche N."/>
            <person name="Cronin A."/>
            <person name="Goodhead I."/>
            <person name="Muzny D."/>
            <person name="Mourier T."/>
            <person name="Pain A."/>
            <person name="Lu M."/>
            <person name="Harper D."/>
            <person name="Lindsay R."/>
            <person name="Hauser H."/>
            <person name="James K."/>
            <person name="Quiles M."/>
            <person name="Madan Babu M."/>
            <person name="Saito T."/>
            <person name="Buchrieser C."/>
            <person name="Wardroper A."/>
            <person name="Felder M."/>
            <person name="Thangavelu M."/>
            <person name="Johnson D."/>
            <person name="Knights A."/>
            <person name="Loulseged H."/>
            <person name="Mungall K."/>
            <person name="Oliver K."/>
            <person name="Price C."/>
            <person name="Quail M.A."/>
            <person name="Urushihara H."/>
            <person name="Hernandez J."/>
            <person name="Rabbinowitsch E."/>
            <person name="Steffen D."/>
            <person name="Sanders M."/>
            <person name="Ma J."/>
            <person name="Kohara Y."/>
            <person name="Sharp S."/>
            <person name="Simmonds M."/>
            <person name="Spiegler S."/>
            <person name="Tivey A."/>
            <person name="Sugano S."/>
            <person name="White B."/>
            <person name="Walker D."/>
            <person name="Woodward J."/>
            <person name="Winckler T."/>
            <person name="Tanaka Y."/>
            <person name="Shaulsky G."/>
            <person name="Schleicher M."/>
            <person name="Weinstock G."/>
            <person name="Rosenthal A."/>
            <person name="Cox E.C."/>
            <person name="Chisholm R.L."/>
            <person name="Gibbs R."/>
            <person name="Loomis W.F."/>
            <person name="Platzer M."/>
            <person name="Kay R.R."/>
            <person name="Williams J."/>
            <person name="Dear P.H."/>
            <person name="Noegel A.A."/>
            <person name="Barrell B."/>
            <person name="Kuspa A."/>
        </authorList>
    </citation>
    <scope>NUCLEOTIDE SEQUENCE [LARGE SCALE GENOMIC DNA]</scope>
    <source>
        <strain evidence="4 5">AX4</strain>
    </source>
</reference>
<accession>Q551L8</accession>
<dbReference type="SMR" id="Q86HX3"/>
<dbReference type="InterPro" id="IPR039298">
    <property type="entry name" value="ACOT13"/>
</dbReference>
<dbReference type="CDD" id="cd03443">
    <property type="entry name" value="PaaI_thioesterase"/>
    <property type="match status" value="1"/>
</dbReference>
<keyword evidence="5" id="KW-1185">Reference proteome</keyword>
<evidence type="ECO:0000256" key="1">
    <source>
        <dbReference type="ARBA" id="ARBA00008324"/>
    </source>
</evidence>
<dbReference type="NCBIfam" id="TIGR00369">
    <property type="entry name" value="unchar_dom_1"/>
    <property type="match status" value="1"/>
</dbReference>
<protein>
    <submittedName>
        <fullName evidence="4">Thioesterase superfamily protein</fullName>
    </submittedName>
</protein>
<dbReference type="InParanoid" id="Q86HX3"/>
<dbReference type="InterPro" id="IPR003736">
    <property type="entry name" value="PAAI_dom"/>
</dbReference>
<dbReference type="PANTHER" id="PTHR21660:SF10">
    <property type="entry name" value="THIOESTERASE SUPERFAMILY PROTEIN"/>
    <property type="match status" value="1"/>
</dbReference>
<dbReference type="OMA" id="GETIICK"/>
<proteinExistence type="inferred from homology"/>
<dbReference type="SUPFAM" id="SSF54637">
    <property type="entry name" value="Thioesterase/thiol ester dehydrase-isomerase"/>
    <property type="match status" value="1"/>
</dbReference>
<evidence type="ECO:0000259" key="3">
    <source>
        <dbReference type="Pfam" id="PF03061"/>
    </source>
</evidence>
<dbReference type="RefSeq" id="XP_643112.1">
    <property type="nucleotide sequence ID" value="XM_638020.1"/>
</dbReference>
<evidence type="ECO:0000313" key="5">
    <source>
        <dbReference type="Proteomes" id="UP000002195"/>
    </source>
</evidence>
<dbReference type="STRING" id="44689.Q86HX3"/>
<dbReference type="Proteomes" id="UP000002195">
    <property type="component" value="Unassembled WGS sequence"/>
</dbReference>
<keyword evidence="2" id="KW-0378">Hydrolase</keyword>
<feature type="domain" description="Thioesterase" evidence="3">
    <location>
        <begin position="69"/>
        <end position="144"/>
    </location>
</feature>
<dbReference type="Pfam" id="PF03061">
    <property type="entry name" value="4HBT"/>
    <property type="match status" value="1"/>
</dbReference>
<dbReference type="dictyBase" id="DDB_G0276419"/>
<sequence>MTGNNDNNNINKISDTLNEKIHNAFKGVLDHKGFSVNLLKLLKLNKIGYGFIEFEVTVAKEHTNTLDGLHGGASATLMDGIGAFSYLCTQENQKELTFGVTVNMNINYITGATIGDKIIIKAQVEKLTKTLCFTKVTIEKADDSSLISTAQIIYKVPPKFYSKL</sequence>
<dbReference type="InterPro" id="IPR006683">
    <property type="entry name" value="Thioestr_dom"/>
</dbReference>
<dbReference type="HOGENOM" id="CLU_089876_12_2_1"/>
<dbReference type="VEuPathDB" id="AmoebaDB:DDB_G0276419"/>
<dbReference type="InterPro" id="IPR029069">
    <property type="entry name" value="HotDog_dom_sf"/>
</dbReference>
<gene>
    <name evidence="4" type="ORF">DDB_G0276419</name>
</gene>
<organism evidence="4 5">
    <name type="scientific">Dictyostelium discoideum</name>
    <name type="common">Social amoeba</name>
    <dbReference type="NCBI Taxonomy" id="44689"/>
    <lineage>
        <taxon>Eukaryota</taxon>
        <taxon>Amoebozoa</taxon>
        <taxon>Evosea</taxon>
        <taxon>Eumycetozoa</taxon>
        <taxon>Dictyostelia</taxon>
        <taxon>Dictyosteliales</taxon>
        <taxon>Dictyosteliaceae</taxon>
        <taxon>Dictyostelium</taxon>
    </lineage>
</organism>
<name>Q86HX3_DICDI</name>
<accession>Q86HX3</accession>
<dbReference type="eggNOG" id="KOG3328">
    <property type="taxonomic scope" value="Eukaryota"/>
</dbReference>
<dbReference type="PANTHER" id="PTHR21660">
    <property type="entry name" value="THIOESTERASE SUPERFAMILY MEMBER-RELATED"/>
    <property type="match status" value="1"/>
</dbReference>
<dbReference type="AlphaFoldDB" id="Q86HX3"/>
<comment type="similarity">
    <text evidence="1">Belongs to the thioesterase PaaI family.</text>
</comment>
<dbReference type="GO" id="GO:0047617">
    <property type="term" value="F:fatty acyl-CoA hydrolase activity"/>
    <property type="evidence" value="ECO:0000318"/>
    <property type="project" value="GO_Central"/>
</dbReference>
<dbReference type="PhylomeDB" id="Q86HX3"/>
<dbReference type="KEGG" id="ddi:DDB_G0276419"/>
<dbReference type="EMBL" id="AAFI02000015">
    <property type="protein sequence ID" value="EAL69163.1"/>
    <property type="molecule type" value="Genomic_DNA"/>
</dbReference>
<dbReference type="Gene3D" id="3.10.129.10">
    <property type="entry name" value="Hotdog Thioesterase"/>
    <property type="match status" value="1"/>
</dbReference>
<comment type="caution">
    <text evidence="4">The sequence shown here is derived from an EMBL/GenBank/DDBJ whole genome shotgun (WGS) entry which is preliminary data.</text>
</comment>
<dbReference type="FunFam" id="3.10.129.10:FF:000088">
    <property type="entry name" value="Putative esterase F42H10.6"/>
    <property type="match status" value="1"/>
</dbReference>
<evidence type="ECO:0000256" key="2">
    <source>
        <dbReference type="ARBA" id="ARBA00022801"/>
    </source>
</evidence>
<dbReference type="PaxDb" id="44689-DDB0304417"/>